<keyword evidence="4" id="KW-1185">Reference proteome</keyword>
<evidence type="ECO:0000256" key="1">
    <source>
        <dbReference type="ARBA" id="ARBA00007458"/>
    </source>
</evidence>
<dbReference type="InterPro" id="IPR053180">
    <property type="entry name" value="Ca-binding_acidic-repeat"/>
</dbReference>
<comment type="caution">
    <text evidence="3">The sequence shown here is derived from an EMBL/GenBank/DDBJ whole genome shotgun (WGS) entry which is preliminary data.</text>
</comment>
<proteinExistence type="inferred from homology"/>
<dbReference type="InterPro" id="IPR007562">
    <property type="entry name" value="Transglutaminase-like_domain"/>
</dbReference>
<dbReference type="AlphaFoldDB" id="A0A124EBA3"/>
<gene>
    <name evidence="3" type="ORF">APY94_07045</name>
</gene>
<dbReference type="PANTHER" id="PTHR37467">
    <property type="entry name" value="EXPORTED CALCIUM-BINDING GLYCOPROTEIN-RELATED"/>
    <property type="match status" value="1"/>
</dbReference>
<dbReference type="PANTHER" id="PTHR37467:SF1">
    <property type="entry name" value="EXPORTED CALCIUM-BINDING GLYCOPROTEIN"/>
    <property type="match status" value="1"/>
</dbReference>
<dbReference type="Pfam" id="PF04473">
    <property type="entry name" value="DUF553"/>
    <property type="match status" value="1"/>
</dbReference>
<evidence type="ECO:0000313" key="4">
    <source>
        <dbReference type="Proteomes" id="UP000053462"/>
    </source>
</evidence>
<protein>
    <recommendedName>
        <fullName evidence="2">Transglutaminase-like domain-containing protein</fullName>
    </recommendedName>
</protein>
<name>A0A124EBA3_9EURY</name>
<organism evidence="3 4">
    <name type="scientific">Thermococcus celericrescens</name>
    <dbReference type="NCBI Taxonomy" id="227598"/>
    <lineage>
        <taxon>Archaea</taxon>
        <taxon>Methanobacteriati</taxon>
        <taxon>Methanobacteriota</taxon>
        <taxon>Thermococci</taxon>
        <taxon>Thermococcales</taxon>
        <taxon>Thermococcaceae</taxon>
        <taxon>Thermococcus</taxon>
    </lineage>
</organism>
<dbReference type="EMBL" id="LLYW01000024">
    <property type="protein sequence ID" value="KUH33156.1"/>
    <property type="molecule type" value="Genomic_DNA"/>
</dbReference>
<evidence type="ECO:0000259" key="2">
    <source>
        <dbReference type="Pfam" id="PF04473"/>
    </source>
</evidence>
<reference evidence="3 4" key="1">
    <citation type="submission" date="2015-10" db="EMBL/GenBank/DDBJ databases">
        <title>Draft genome sequence of Thermococcus celericrescens strain DSM 17994.</title>
        <authorList>
            <person name="Hong S.-J."/>
            <person name="Park C.-E."/>
            <person name="Shin J.-H."/>
        </authorList>
    </citation>
    <scope>NUCLEOTIDE SEQUENCE [LARGE SCALE GENOMIC DNA]</scope>
    <source>
        <strain evidence="3 4">DSM 17994</strain>
    </source>
</reference>
<evidence type="ECO:0000313" key="3">
    <source>
        <dbReference type="EMBL" id="KUH33156.1"/>
    </source>
</evidence>
<accession>A0A124EBA3</accession>
<sequence>MNYSPVYVLSIEFENSPIGHAAVAIKLSGEYFILDQHPPVMDPGTYYTYWLVYQRGSLGEGLLISNATIYEISRDKNDVMVRKIGILSAEDFRQNDHAFSPADLIRISTDLRKLLEEEYSNLISDRNIANLEERTYLPRGYSRGKTWRLTLPHYADYYNPVFHEQFVKYLLAALTDNENVKRDLTDFNRFWIKLEREGDSLKATLNLAEK</sequence>
<comment type="similarity">
    <text evidence="1">Belongs to the UPF0252 family.</text>
</comment>
<feature type="domain" description="Transglutaminase-like" evidence="2">
    <location>
        <begin position="1"/>
        <end position="69"/>
    </location>
</feature>
<dbReference type="Proteomes" id="UP000053462">
    <property type="component" value="Unassembled WGS sequence"/>
</dbReference>